<evidence type="ECO:0000313" key="3">
    <source>
        <dbReference type="Proteomes" id="UP001548189"/>
    </source>
</evidence>
<protein>
    <submittedName>
        <fullName evidence="2">PPC domain-containing protein</fullName>
    </submittedName>
</protein>
<dbReference type="Proteomes" id="UP001548189">
    <property type="component" value="Unassembled WGS sequence"/>
</dbReference>
<accession>A0ABV2BY65</accession>
<dbReference type="InterPro" id="IPR007280">
    <property type="entry name" value="Peptidase_C_arc/bac"/>
</dbReference>
<comment type="caution">
    <text evidence="2">The sequence shown here is derived from an EMBL/GenBank/DDBJ whole genome shotgun (WGS) entry which is preliminary data.</text>
</comment>
<dbReference type="RefSeq" id="WP_353897508.1">
    <property type="nucleotide sequence ID" value="NZ_JBEVCJ010000030.1"/>
</dbReference>
<name>A0ABV2BY65_9GAMM</name>
<feature type="domain" description="Peptidase C-terminal archaeal/bacterial" evidence="1">
    <location>
        <begin position="18"/>
        <end position="84"/>
    </location>
</feature>
<evidence type="ECO:0000313" key="2">
    <source>
        <dbReference type="EMBL" id="MET1256878.1"/>
    </source>
</evidence>
<keyword evidence="3" id="KW-1185">Reference proteome</keyword>
<organism evidence="2 3">
    <name type="scientific">Aliikangiella maris</name>
    <dbReference type="NCBI Taxonomy" id="3162458"/>
    <lineage>
        <taxon>Bacteria</taxon>
        <taxon>Pseudomonadati</taxon>
        <taxon>Pseudomonadota</taxon>
        <taxon>Gammaproteobacteria</taxon>
        <taxon>Oceanospirillales</taxon>
        <taxon>Pleioneaceae</taxon>
        <taxon>Aliikangiella</taxon>
    </lineage>
</organism>
<proteinExistence type="predicted"/>
<gene>
    <name evidence="2" type="ORF">ABVT43_17180</name>
</gene>
<dbReference type="Pfam" id="PF04151">
    <property type="entry name" value="PPC"/>
    <property type="match status" value="1"/>
</dbReference>
<sequence length="99" mass="10754">MNETVNNVSVNQGQWTRYTQELPAGYSTMTVSISGGFGDADMYVRHGAQSTSSSYDCRPYKSGNNETCTFNNPAAGTWYIDLYGYSSASGITLNLQANP</sequence>
<reference evidence="2 3" key="1">
    <citation type="submission" date="2024-06" db="EMBL/GenBank/DDBJ databases">
        <authorList>
            <person name="Li F."/>
        </authorList>
    </citation>
    <scope>NUCLEOTIDE SEQUENCE [LARGE SCALE GENOMIC DNA]</scope>
    <source>
        <strain evidence="2 3">GXAS 311</strain>
    </source>
</reference>
<evidence type="ECO:0000259" key="1">
    <source>
        <dbReference type="Pfam" id="PF04151"/>
    </source>
</evidence>
<dbReference type="SUPFAM" id="SSF89260">
    <property type="entry name" value="Collagen-binding domain"/>
    <property type="match status" value="1"/>
</dbReference>
<dbReference type="Gene3D" id="2.60.120.380">
    <property type="match status" value="1"/>
</dbReference>
<dbReference type="EMBL" id="JBEVCJ010000030">
    <property type="protein sequence ID" value="MET1256878.1"/>
    <property type="molecule type" value="Genomic_DNA"/>
</dbReference>